<reference evidence="1" key="1">
    <citation type="submission" date="2021-11" db="EMBL/GenBank/DDBJ databases">
        <title>Fusarium solani-melongenae Genome sequencing and assembly.</title>
        <authorList>
            <person name="Xie S."/>
            <person name="Huang L."/>
            <person name="Zhang X."/>
        </authorList>
    </citation>
    <scope>NUCLEOTIDE SEQUENCE</scope>
    <source>
        <strain evidence="1">CRI 24-3</strain>
    </source>
</reference>
<gene>
    <name evidence="1" type="ORF">LCI18_013913</name>
</gene>
<keyword evidence="2" id="KW-1185">Reference proteome</keyword>
<evidence type="ECO:0000313" key="1">
    <source>
        <dbReference type="EMBL" id="UPL02979.1"/>
    </source>
</evidence>
<proteinExistence type="predicted"/>
<accession>A0ACD3ZSE5</accession>
<dbReference type="EMBL" id="CP090040">
    <property type="protein sequence ID" value="UPL02979.1"/>
    <property type="molecule type" value="Genomic_DNA"/>
</dbReference>
<evidence type="ECO:0000313" key="2">
    <source>
        <dbReference type="Proteomes" id="UP000830768"/>
    </source>
</evidence>
<protein>
    <submittedName>
        <fullName evidence="1">Uncharacterized protein</fullName>
    </submittedName>
</protein>
<organism evidence="1 2">
    <name type="scientific">Fusarium solani subsp. cucurbitae</name>
    <name type="common">Neocosmosporum cucurbitae</name>
    <dbReference type="NCBI Taxonomy" id="2747967"/>
    <lineage>
        <taxon>Eukaryota</taxon>
        <taxon>Fungi</taxon>
        <taxon>Dikarya</taxon>
        <taxon>Ascomycota</taxon>
        <taxon>Pezizomycotina</taxon>
        <taxon>Sordariomycetes</taxon>
        <taxon>Hypocreomycetidae</taxon>
        <taxon>Hypocreales</taxon>
        <taxon>Nectriaceae</taxon>
        <taxon>Fusarium</taxon>
        <taxon>Fusarium solani species complex</taxon>
    </lineage>
</organism>
<name>A0ACD3ZSE5_FUSSC</name>
<dbReference type="Proteomes" id="UP000830768">
    <property type="component" value="Chromosome 12"/>
</dbReference>
<sequence length="158" mass="16478">MTFSIGNDDQLYCLRHVEGGVKTWQSYMISPVTAVGHAVLVYDVTQAITATTNTIVLAAVSADAAQTQTLYTAVVSLVTFDPTAIQWVARSNKTVTGTLDITALSCGGSTPTGEGVIALGTMPLAACSPITTLFLLSLMAPTCLLLLIMVLPSSPRAN</sequence>